<dbReference type="Proteomes" id="UP000605676">
    <property type="component" value="Unassembled WGS sequence"/>
</dbReference>
<keyword evidence="1" id="KW-0812">Transmembrane</keyword>
<feature type="transmembrane region" description="Helical" evidence="1">
    <location>
        <begin position="79"/>
        <end position="100"/>
    </location>
</feature>
<evidence type="ECO:0000313" key="2">
    <source>
        <dbReference type="EMBL" id="MBK3516005.1"/>
    </source>
</evidence>
<reference evidence="2 3" key="1">
    <citation type="submission" date="2021-01" db="EMBL/GenBank/DDBJ databases">
        <title>Carboxyliciviraga sp.nov., isolated from coastal sediments.</title>
        <authorList>
            <person name="Lu D."/>
            <person name="Zhang T."/>
        </authorList>
    </citation>
    <scope>NUCLEOTIDE SEQUENCE [LARGE SCALE GENOMIC DNA]</scope>
    <source>
        <strain evidence="2 3">N1Y132</strain>
    </source>
</reference>
<keyword evidence="3" id="KW-1185">Reference proteome</keyword>
<feature type="transmembrane region" description="Helical" evidence="1">
    <location>
        <begin position="47"/>
        <end position="67"/>
    </location>
</feature>
<gene>
    <name evidence="2" type="ORF">JIV24_01550</name>
</gene>
<keyword evidence="1" id="KW-0472">Membrane</keyword>
<dbReference type="EMBL" id="JAENRR010000002">
    <property type="protein sequence ID" value="MBK3516005.1"/>
    <property type="molecule type" value="Genomic_DNA"/>
</dbReference>
<organism evidence="2 3">
    <name type="scientific">Carboxylicivirga marina</name>
    <dbReference type="NCBI Taxonomy" id="2800988"/>
    <lineage>
        <taxon>Bacteria</taxon>
        <taxon>Pseudomonadati</taxon>
        <taxon>Bacteroidota</taxon>
        <taxon>Bacteroidia</taxon>
        <taxon>Marinilabiliales</taxon>
        <taxon>Marinilabiliaceae</taxon>
        <taxon>Carboxylicivirga</taxon>
    </lineage>
</organism>
<sequence>MNTMVLMAGILAGLATLGHFTAGSKLYLKPFLACDLEPIPKNVILSVFHYISVYQILSSLVLVMVGINFENCMHDPTMVLNFIGMNYAFFAVVQIVIALTSSVKGGLFKMFQWIFWILISVLVFLG</sequence>
<comment type="caution">
    <text evidence="2">The sequence shown here is derived from an EMBL/GenBank/DDBJ whole genome shotgun (WGS) entry which is preliminary data.</text>
</comment>
<name>A0ABS1HEF7_9BACT</name>
<evidence type="ECO:0000256" key="1">
    <source>
        <dbReference type="SAM" id="Phobius"/>
    </source>
</evidence>
<evidence type="ECO:0000313" key="3">
    <source>
        <dbReference type="Proteomes" id="UP000605676"/>
    </source>
</evidence>
<dbReference type="RefSeq" id="WP_200463237.1">
    <property type="nucleotide sequence ID" value="NZ_JAENRR010000002.1"/>
</dbReference>
<keyword evidence="1" id="KW-1133">Transmembrane helix</keyword>
<feature type="transmembrane region" description="Helical" evidence="1">
    <location>
        <begin position="106"/>
        <end position="125"/>
    </location>
</feature>
<proteinExistence type="predicted"/>
<protein>
    <submittedName>
        <fullName evidence="2">Uncharacterized protein</fullName>
    </submittedName>
</protein>
<accession>A0ABS1HEF7</accession>